<reference evidence="5 6" key="1">
    <citation type="submission" date="2020-04" db="EMBL/GenBank/DDBJ databases">
        <authorList>
            <person name="Hitch T.C.A."/>
            <person name="Wylensek D."/>
            <person name="Clavel T."/>
        </authorList>
    </citation>
    <scope>NUCLEOTIDE SEQUENCE [LARGE SCALE GENOMIC DNA]</scope>
    <source>
        <strain evidence="5 6">BL-383-APC-3D</strain>
    </source>
</reference>
<dbReference type="InterPro" id="IPR020904">
    <property type="entry name" value="Sc_DH/Rdtase_CS"/>
</dbReference>
<evidence type="ECO:0000256" key="1">
    <source>
        <dbReference type="ARBA" id="ARBA00006484"/>
    </source>
</evidence>
<dbReference type="GO" id="GO:0016491">
    <property type="term" value="F:oxidoreductase activity"/>
    <property type="evidence" value="ECO:0007669"/>
    <property type="project" value="UniProtKB-KW"/>
</dbReference>
<evidence type="ECO:0000313" key="5">
    <source>
        <dbReference type="EMBL" id="NME89693.1"/>
    </source>
</evidence>
<sequence length="264" mass="28745">MDLKLKDRVILITGGIKGIGKGIVLSVAAEGAIPIILDRNPMPMDFRAELDELEAKHEVIQIDLNDTEEIASIVDGVYQRYGRIDGVVNNAGANDNQSLENTTWQEFEKSLHGNLTHYFELVHASVRYLKETQGAVVNVGSKTALTGQGKTSSYAAAKGAVLGLTREWAAALASDGVRVNAIVVAEAWTPLYQKWIETFGSEAEQQSRLDAITQNIPLGKRMTSVEEIGDTAAFLLSSRSSHTTGQWIHVDGGYVHLDRALTLE</sequence>
<dbReference type="InterPro" id="IPR002347">
    <property type="entry name" value="SDR_fam"/>
</dbReference>
<dbReference type="Proteomes" id="UP000544551">
    <property type="component" value="Unassembled WGS sequence"/>
</dbReference>
<dbReference type="CDD" id="cd05233">
    <property type="entry name" value="SDR_c"/>
    <property type="match status" value="1"/>
</dbReference>
<dbReference type="PRINTS" id="PR00081">
    <property type="entry name" value="GDHRDH"/>
</dbReference>
<dbReference type="EMBL" id="JABAFZ010000007">
    <property type="protein sequence ID" value="NME89693.1"/>
    <property type="molecule type" value="Genomic_DNA"/>
</dbReference>
<dbReference type="AlphaFoldDB" id="A0AB36CLI6"/>
<evidence type="ECO:0000256" key="2">
    <source>
        <dbReference type="ARBA" id="ARBA00023002"/>
    </source>
</evidence>
<evidence type="ECO:0000256" key="3">
    <source>
        <dbReference type="ARBA" id="ARBA00023027"/>
    </source>
</evidence>
<dbReference type="PRINTS" id="PR00080">
    <property type="entry name" value="SDRFAMILY"/>
</dbReference>
<dbReference type="PANTHER" id="PTHR24321:SF8">
    <property type="entry name" value="ESTRADIOL 17-BETA-DEHYDROGENASE 8-RELATED"/>
    <property type="match status" value="1"/>
</dbReference>
<organism evidence="5 6">
    <name type="scientific">Corynebacterium stationis</name>
    <dbReference type="NCBI Taxonomy" id="1705"/>
    <lineage>
        <taxon>Bacteria</taxon>
        <taxon>Bacillati</taxon>
        <taxon>Actinomycetota</taxon>
        <taxon>Actinomycetes</taxon>
        <taxon>Mycobacteriales</taxon>
        <taxon>Corynebacteriaceae</taxon>
        <taxon>Corynebacterium</taxon>
    </lineage>
</organism>
<dbReference type="RefSeq" id="WP_168969962.1">
    <property type="nucleotide sequence ID" value="NZ_JABAFZ010000007.1"/>
</dbReference>
<accession>A0AB36CLI6</accession>
<dbReference type="SMART" id="SM00822">
    <property type="entry name" value="PKS_KR"/>
    <property type="match status" value="1"/>
</dbReference>
<gene>
    <name evidence="5" type="ORF">HF853_08445</name>
</gene>
<dbReference type="Gene3D" id="3.40.50.720">
    <property type="entry name" value="NAD(P)-binding Rossmann-like Domain"/>
    <property type="match status" value="1"/>
</dbReference>
<proteinExistence type="inferred from homology"/>
<name>A0AB36CLI6_9CORY</name>
<comment type="caution">
    <text evidence="5">The sequence shown here is derived from an EMBL/GenBank/DDBJ whole genome shotgun (WGS) entry which is preliminary data.</text>
</comment>
<feature type="domain" description="Ketoreductase" evidence="4">
    <location>
        <begin position="8"/>
        <end position="194"/>
    </location>
</feature>
<dbReference type="NCBIfam" id="NF006384">
    <property type="entry name" value="PRK08628.1"/>
    <property type="match status" value="1"/>
</dbReference>
<keyword evidence="3" id="KW-0520">NAD</keyword>
<dbReference type="PANTHER" id="PTHR24321">
    <property type="entry name" value="DEHYDROGENASES, SHORT CHAIN"/>
    <property type="match status" value="1"/>
</dbReference>
<dbReference type="InterPro" id="IPR036291">
    <property type="entry name" value="NAD(P)-bd_dom_sf"/>
</dbReference>
<dbReference type="PROSITE" id="PS00061">
    <property type="entry name" value="ADH_SHORT"/>
    <property type="match status" value="1"/>
</dbReference>
<evidence type="ECO:0000259" key="4">
    <source>
        <dbReference type="SMART" id="SM00822"/>
    </source>
</evidence>
<protein>
    <submittedName>
        <fullName evidence="5">SDR family oxidoreductase</fullName>
    </submittedName>
</protein>
<dbReference type="SUPFAM" id="SSF51735">
    <property type="entry name" value="NAD(P)-binding Rossmann-fold domains"/>
    <property type="match status" value="1"/>
</dbReference>
<dbReference type="FunFam" id="3.40.50.720:FF:000084">
    <property type="entry name" value="Short-chain dehydrogenase reductase"/>
    <property type="match status" value="1"/>
</dbReference>
<dbReference type="Pfam" id="PF13561">
    <property type="entry name" value="adh_short_C2"/>
    <property type="match status" value="1"/>
</dbReference>
<keyword evidence="2" id="KW-0560">Oxidoreductase</keyword>
<comment type="similarity">
    <text evidence="1">Belongs to the short-chain dehydrogenases/reductases (SDR) family.</text>
</comment>
<dbReference type="InterPro" id="IPR057326">
    <property type="entry name" value="KR_dom"/>
</dbReference>
<evidence type="ECO:0000313" key="6">
    <source>
        <dbReference type="Proteomes" id="UP000544551"/>
    </source>
</evidence>